<name>A0A4Y1X1W9_9BACT</name>
<proteinExistence type="predicted"/>
<feature type="region of interest" description="Disordered" evidence="1">
    <location>
        <begin position="85"/>
        <end position="104"/>
    </location>
</feature>
<feature type="compositionally biased region" description="Polar residues" evidence="1">
    <location>
        <begin position="86"/>
        <end position="98"/>
    </location>
</feature>
<accession>A0A4Y1X1W9</accession>
<keyword evidence="3" id="KW-1185">Reference proteome</keyword>
<dbReference type="OrthoDB" id="1001333at2"/>
<dbReference type="Proteomes" id="UP000319374">
    <property type="component" value="Chromosome"/>
</dbReference>
<dbReference type="Pfam" id="PF20459">
    <property type="entry name" value="DUF6712"/>
    <property type="match status" value="1"/>
</dbReference>
<reference evidence="3" key="1">
    <citation type="submission" date="2019-06" db="EMBL/GenBank/DDBJ databases">
        <title>Alistipes onderdonkii subsp. vulgaris subsp. nov., Alistipes dispar sp. nov. and Alistipes communis sp. nov., isolated from human faeces, and creation of Alistipes onderdonkii subsp. onderdonkii subsp. nov.</title>
        <authorList>
            <person name="Sakamoto M."/>
            <person name="Ikeyama N."/>
            <person name="Ogata Y."/>
            <person name="Suda W."/>
            <person name="Iino T."/>
            <person name="Hattori M."/>
            <person name="Ohkuma M."/>
        </authorList>
    </citation>
    <scope>NUCLEOTIDE SEQUENCE [LARGE SCALE GENOMIC DNA]</scope>
    <source>
        <strain evidence="3">5CPEGH6</strain>
    </source>
</reference>
<evidence type="ECO:0000313" key="2">
    <source>
        <dbReference type="EMBL" id="BBL06479.1"/>
    </source>
</evidence>
<dbReference type="InterPro" id="IPR046558">
    <property type="entry name" value="DUF6712"/>
</dbReference>
<organism evidence="2 3">
    <name type="scientific">Alistipes dispar</name>
    <dbReference type="NCBI Taxonomy" id="2585119"/>
    <lineage>
        <taxon>Bacteria</taxon>
        <taxon>Pseudomonadati</taxon>
        <taxon>Bacteroidota</taxon>
        <taxon>Bacteroidia</taxon>
        <taxon>Bacteroidales</taxon>
        <taxon>Rikenellaceae</taxon>
        <taxon>Alistipes</taxon>
    </lineage>
</organism>
<protein>
    <submittedName>
        <fullName evidence="2">Uncharacterized protein</fullName>
    </submittedName>
</protein>
<sequence>MKTLVTPLQALRLAFPEGEALPPGTVAEADIAAAERRYIVPVIGHALHARLLEGAYETFRTDYLAAPTALFTRLQLQPRLDIRTGQCGTTAPKSSWTQPAGDDALRRRQRALRTEARTLLRRAAEHLDAHRTEFPEYDPTENILKRCSTDGGFVQMR</sequence>
<evidence type="ECO:0000256" key="1">
    <source>
        <dbReference type="SAM" id="MobiDB-lite"/>
    </source>
</evidence>
<dbReference type="AlphaFoldDB" id="A0A4Y1X1W9"/>
<evidence type="ECO:0000313" key="3">
    <source>
        <dbReference type="Proteomes" id="UP000319374"/>
    </source>
</evidence>
<dbReference type="GeneID" id="98673094"/>
<dbReference type="KEGG" id="ada:A5CPEGH6_11170"/>
<gene>
    <name evidence="2" type="ORF">A5CPEGH6_11170</name>
</gene>
<dbReference type="RefSeq" id="WP_141428294.1">
    <property type="nucleotide sequence ID" value="NZ_AP019736.1"/>
</dbReference>
<dbReference type="EMBL" id="AP019736">
    <property type="protein sequence ID" value="BBL06479.1"/>
    <property type="molecule type" value="Genomic_DNA"/>
</dbReference>